<evidence type="ECO:0000313" key="8">
    <source>
        <dbReference type="Proteomes" id="UP000293142"/>
    </source>
</evidence>
<accession>A0A4Q9DLA6</accession>
<dbReference type="InterPro" id="IPR037923">
    <property type="entry name" value="HTH-like"/>
</dbReference>
<dbReference type="PROSITE" id="PS00041">
    <property type="entry name" value="HTH_ARAC_FAMILY_1"/>
    <property type="match status" value="1"/>
</dbReference>
<evidence type="ECO:0000313" key="7">
    <source>
        <dbReference type="EMBL" id="TBL73245.1"/>
    </source>
</evidence>
<proteinExistence type="predicted"/>
<dbReference type="InterPro" id="IPR014710">
    <property type="entry name" value="RmlC-like_jellyroll"/>
</dbReference>
<evidence type="ECO:0000259" key="6">
    <source>
        <dbReference type="PROSITE" id="PS01124"/>
    </source>
</evidence>
<gene>
    <name evidence="7" type="ORF">EYB31_26550</name>
</gene>
<keyword evidence="8" id="KW-1185">Reference proteome</keyword>
<dbReference type="AlphaFoldDB" id="A0A4Q9DLA6"/>
<evidence type="ECO:0000256" key="3">
    <source>
        <dbReference type="ARBA" id="ARBA00023125"/>
    </source>
</evidence>
<name>A0A4Q9DLA6_9BACL</name>
<dbReference type="SUPFAM" id="SSF51215">
    <property type="entry name" value="Regulatory protein AraC"/>
    <property type="match status" value="1"/>
</dbReference>
<keyword evidence="3" id="KW-0238">DNA-binding</keyword>
<dbReference type="SMART" id="SM00342">
    <property type="entry name" value="HTH_ARAC"/>
    <property type="match status" value="1"/>
</dbReference>
<dbReference type="Pfam" id="PF02311">
    <property type="entry name" value="AraC_binding"/>
    <property type="match status" value="1"/>
</dbReference>
<dbReference type="PANTHER" id="PTHR46796:SF13">
    <property type="entry name" value="HTH-TYPE TRANSCRIPTIONAL ACTIVATOR RHAS"/>
    <property type="match status" value="1"/>
</dbReference>
<keyword evidence="1" id="KW-0963">Cytoplasm</keyword>
<dbReference type="Pfam" id="PF12833">
    <property type="entry name" value="HTH_18"/>
    <property type="match status" value="1"/>
</dbReference>
<dbReference type="GO" id="GO:0043565">
    <property type="term" value="F:sequence-specific DNA binding"/>
    <property type="evidence" value="ECO:0007669"/>
    <property type="project" value="InterPro"/>
</dbReference>
<dbReference type="OrthoDB" id="9803764at2"/>
<dbReference type="GO" id="GO:0003700">
    <property type="term" value="F:DNA-binding transcription factor activity"/>
    <property type="evidence" value="ECO:0007669"/>
    <property type="project" value="InterPro"/>
</dbReference>
<dbReference type="InterPro" id="IPR003313">
    <property type="entry name" value="AraC-bd"/>
</dbReference>
<feature type="domain" description="HTH araC/xylS-type" evidence="6">
    <location>
        <begin position="167"/>
        <end position="265"/>
    </location>
</feature>
<evidence type="ECO:0000256" key="4">
    <source>
        <dbReference type="ARBA" id="ARBA00023159"/>
    </source>
</evidence>
<dbReference type="SUPFAM" id="SSF46689">
    <property type="entry name" value="Homeodomain-like"/>
    <property type="match status" value="2"/>
</dbReference>
<evidence type="ECO:0000256" key="2">
    <source>
        <dbReference type="ARBA" id="ARBA00023015"/>
    </source>
</evidence>
<dbReference type="Proteomes" id="UP000293142">
    <property type="component" value="Unassembled WGS sequence"/>
</dbReference>
<reference evidence="7 8" key="1">
    <citation type="submission" date="2019-02" db="EMBL/GenBank/DDBJ databases">
        <title>Paenibacillus sp. nov., isolated from surface-sterilized tissue of Thalictrum simplex L.</title>
        <authorList>
            <person name="Tuo L."/>
        </authorList>
    </citation>
    <scope>NUCLEOTIDE SEQUENCE [LARGE SCALE GENOMIC DNA]</scope>
    <source>
        <strain evidence="7 8">N2SHLJ1</strain>
    </source>
</reference>
<comment type="caution">
    <text evidence="7">The sequence shown here is derived from an EMBL/GenBank/DDBJ whole genome shotgun (WGS) entry which is preliminary data.</text>
</comment>
<sequence>MDLPFAVPLASSRHSGKARCEKGWNWRPQPLTDYDLWYVVSGEGEVNLNGQRHAAYAGCCFLFRPGDRIEAVQDENHRLTVIFIHFQGTPEQVPALPPCVHLTDTAWPETLLHRLIVLDDPQPAATSAALDMDAAEFAILLQAMLTMLARAAFIEQDPSAKHHAVVRRIVRHIKEHVASPPSHEQLADLSGLSARYLNILFKQQTGLSLKTFIAKTRIERACHLLAESTLNVSQIADTLGYSDIYFFSKQFKQFAGQSPSQYRARALEPRSHR</sequence>
<dbReference type="EMBL" id="SIRE01000021">
    <property type="protein sequence ID" value="TBL73245.1"/>
    <property type="molecule type" value="Genomic_DNA"/>
</dbReference>
<dbReference type="PROSITE" id="PS01124">
    <property type="entry name" value="HTH_ARAC_FAMILY_2"/>
    <property type="match status" value="1"/>
</dbReference>
<keyword evidence="4" id="KW-0010">Activator</keyword>
<dbReference type="Gene3D" id="2.60.120.10">
    <property type="entry name" value="Jelly Rolls"/>
    <property type="match status" value="1"/>
</dbReference>
<dbReference type="InterPro" id="IPR050204">
    <property type="entry name" value="AraC_XylS_family_regulators"/>
</dbReference>
<dbReference type="PRINTS" id="PR00032">
    <property type="entry name" value="HTHARAC"/>
</dbReference>
<dbReference type="Gene3D" id="1.10.10.60">
    <property type="entry name" value="Homeodomain-like"/>
    <property type="match status" value="2"/>
</dbReference>
<dbReference type="InterPro" id="IPR009057">
    <property type="entry name" value="Homeodomain-like_sf"/>
</dbReference>
<dbReference type="InterPro" id="IPR018060">
    <property type="entry name" value="HTH_AraC"/>
</dbReference>
<protein>
    <submittedName>
        <fullName evidence="7">AraC family transcriptional regulator</fullName>
    </submittedName>
</protein>
<organism evidence="7 8">
    <name type="scientific">Paenibacillus thalictri</name>
    <dbReference type="NCBI Taxonomy" id="2527873"/>
    <lineage>
        <taxon>Bacteria</taxon>
        <taxon>Bacillati</taxon>
        <taxon>Bacillota</taxon>
        <taxon>Bacilli</taxon>
        <taxon>Bacillales</taxon>
        <taxon>Paenibacillaceae</taxon>
        <taxon>Paenibacillus</taxon>
    </lineage>
</organism>
<evidence type="ECO:0000256" key="1">
    <source>
        <dbReference type="ARBA" id="ARBA00022490"/>
    </source>
</evidence>
<keyword evidence="5" id="KW-0804">Transcription</keyword>
<evidence type="ECO:0000256" key="5">
    <source>
        <dbReference type="ARBA" id="ARBA00023163"/>
    </source>
</evidence>
<keyword evidence="2" id="KW-0805">Transcription regulation</keyword>
<dbReference type="RefSeq" id="WP_131016478.1">
    <property type="nucleotide sequence ID" value="NZ_SIRE01000021.1"/>
</dbReference>
<dbReference type="PANTHER" id="PTHR46796">
    <property type="entry name" value="HTH-TYPE TRANSCRIPTIONAL ACTIVATOR RHAS-RELATED"/>
    <property type="match status" value="1"/>
</dbReference>
<dbReference type="InterPro" id="IPR018062">
    <property type="entry name" value="HTH_AraC-typ_CS"/>
</dbReference>
<dbReference type="InterPro" id="IPR020449">
    <property type="entry name" value="Tscrpt_reg_AraC-type_HTH"/>
</dbReference>